<evidence type="ECO:0000313" key="2">
    <source>
        <dbReference type="Proteomes" id="UP000824044"/>
    </source>
</evidence>
<name>A0A9D2DXZ5_9FIRM</name>
<reference evidence="1" key="2">
    <citation type="submission" date="2021-04" db="EMBL/GenBank/DDBJ databases">
        <authorList>
            <person name="Gilroy R."/>
        </authorList>
    </citation>
    <scope>NUCLEOTIDE SEQUENCE</scope>
    <source>
        <strain evidence="1">CHK33-5263</strain>
    </source>
</reference>
<dbReference type="Proteomes" id="UP000824044">
    <property type="component" value="Unassembled WGS sequence"/>
</dbReference>
<evidence type="ECO:0000313" key="1">
    <source>
        <dbReference type="EMBL" id="HIZ25039.1"/>
    </source>
</evidence>
<dbReference type="AlphaFoldDB" id="A0A9D2DXZ5"/>
<dbReference type="EMBL" id="DXBS01000117">
    <property type="protein sequence ID" value="HIZ25039.1"/>
    <property type="molecule type" value="Genomic_DNA"/>
</dbReference>
<organism evidence="1 2">
    <name type="scientific">Candidatus Gallimonas intestinigallinarum</name>
    <dbReference type="NCBI Taxonomy" id="2838604"/>
    <lineage>
        <taxon>Bacteria</taxon>
        <taxon>Bacillati</taxon>
        <taxon>Bacillota</taxon>
        <taxon>Clostridia</taxon>
        <taxon>Candidatus Gallimonas</taxon>
    </lineage>
</organism>
<sequence>METIELSERMEHGAYLSYLYNTLLTDAAALGGRGEIEFGGGRAVVRLEVPDAAAFSGRVAGAVAEVLCVGYKYRFLEERLCVCLPRRERRLLAAALIAADYTGDMAYVRRKVPVLRPCAVDGVYAFRLGALREKWEKIVAYIPAGFSVPDLKRFCEFLAGESRNTIYLKGNAVYGEDFSPLRRSRLTGAEDMETEIVLSDAGFIYCLGEVEDSIGDFLQKYYAERAIFS</sequence>
<protein>
    <submittedName>
        <fullName evidence="1">Uncharacterized protein</fullName>
    </submittedName>
</protein>
<reference evidence="1" key="1">
    <citation type="journal article" date="2021" name="PeerJ">
        <title>Extensive microbial diversity within the chicken gut microbiome revealed by metagenomics and culture.</title>
        <authorList>
            <person name="Gilroy R."/>
            <person name="Ravi A."/>
            <person name="Getino M."/>
            <person name="Pursley I."/>
            <person name="Horton D.L."/>
            <person name="Alikhan N.F."/>
            <person name="Baker D."/>
            <person name="Gharbi K."/>
            <person name="Hall N."/>
            <person name="Watson M."/>
            <person name="Adriaenssens E.M."/>
            <person name="Foster-Nyarko E."/>
            <person name="Jarju S."/>
            <person name="Secka A."/>
            <person name="Antonio M."/>
            <person name="Oren A."/>
            <person name="Chaudhuri R.R."/>
            <person name="La Ragione R."/>
            <person name="Hildebrand F."/>
            <person name="Pallen M.J."/>
        </authorList>
    </citation>
    <scope>NUCLEOTIDE SEQUENCE</scope>
    <source>
        <strain evidence="1">CHK33-5263</strain>
    </source>
</reference>
<accession>A0A9D2DXZ5</accession>
<proteinExistence type="predicted"/>
<gene>
    <name evidence="1" type="ORF">H9812_06180</name>
</gene>
<comment type="caution">
    <text evidence="1">The sequence shown here is derived from an EMBL/GenBank/DDBJ whole genome shotgun (WGS) entry which is preliminary data.</text>
</comment>